<dbReference type="EMBL" id="KV454475">
    <property type="protein sequence ID" value="ODV64194.1"/>
    <property type="molecule type" value="Genomic_DNA"/>
</dbReference>
<dbReference type="RefSeq" id="XP_020050501.1">
    <property type="nucleotide sequence ID" value="XM_020191504.1"/>
</dbReference>
<dbReference type="InterPro" id="IPR020094">
    <property type="entry name" value="TruA/RsuA/RluB/E/F_N"/>
</dbReference>
<dbReference type="Proteomes" id="UP000095038">
    <property type="component" value="Unassembled WGS sequence"/>
</dbReference>
<keyword evidence="4" id="KW-0413">Isomerase</keyword>
<sequence>MADDKAIVLPRPDEYQRWSKHQLIKRVLELEGRLPKEQLDPTNNKEAFGHSDVTKPQKLFDFSKYNTRFIALKFSYLGWNYNGLAIQTMKTPLPTVESVIIESLYKTRLIPSLDPKDFNFSRCGRTDKGVSALNQVISLNVRSSLTVEEQMNAANDKREIDYLHILNHSLPNDILVKSVSLRPPKNFDARFSCKHRHYRYIFYKSDLDIDLMNIAAKKYEGEHDFRNFCKVDGSKQITSFSRRIISSNIVSLDDEFYYFDLKGTAFLWHQVRCMIAILLLIGQKLEHPRIIDDLMDIEKYPSKPVYEMAYDIPLVLYDCVFEDIEWEDQKDPFKICKFADIVQNLWLNHALKYQIVNFVKKNITDDISPSTLLRRDTTKINVGDGRGKFIKKYRQLSSREFMDPVDVINERYRKRKRLE</sequence>
<evidence type="ECO:0000256" key="2">
    <source>
        <dbReference type="ARBA" id="ARBA00009375"/>
    </source>
</evidence>
<dbReference type="PANTHER" id="PTHR11142">
    <property type="entry name" value="PSEUDOURIDYLATE SYNTHASE"/>
    <property type="match status" value="1"/>
</dbReference>
<dbReference type="OrthoDB" id="25767at2759"/>
<evidence type="ECO:0000256" key="5">
    <source>
        <dbReference type="ARBA" id="ARBA00023242"/>
    </source>
</evidence>
<evidence type="ECO:0000256" key="3">
    <source>
        <dbReference type="ARBA" id="ARBA00022694"/>
    </source>
</evidence>
<dbReference type="InterPro" id="IPR020097">
    <property type="entry name" value="PsdUridine_synth_TruA_a/b_dom"/>
</dbReference>
<dbReference type="FunCoup" id="A0A1D2VRF9">
    <property type="interactions" value="721"/>
</dbReference>
<dbReference type="InterPro" id="IPR001406">
    <property type="entry name" value="PsdUridine_synth_TruA"/>
</dbReference>
<evidence type="ECO:0000259" key="6">
    <source>
        <dbReference type="Pfam" id="PF01416"/>
    </source>
</evidence>
<dbReference type="GeneID" id="30965140"/>
<name>A0A1D2VRF9_9ASCO</name>
<dbReference type="Gene3D" id="3.30.70.660">
    <property type="entry name" value="Pseudouridine synthase I, catalytic domain, C-terminal subdomain"/>
    <property type="match status" value="1"/>
</dbReference>
<dbReference type="PANTHER" id="PTHR11142:SF5">
    <property type="entry name" value="TRNA PSEUDOURIDINE(38_39) SYNTHASE"/>
    <property type="match status" value="1"/>
</dbReference>
<proteinExistence type="inferred from homology"/>
<dbReference type="GO" id="GO:1990481">
    <property type="term" value="P:mRNA pseudouridine synthesis"/>
    <property type="evidence" value="ECO:0007669"/>
    <property type="project" value="EnsemblFungi"/>
</dbReference>
<dbReference type="GO" id="GO:0005634">
    <property type="term" value="C:nucleus"/>
    <property type="evidence" value="ECO:0007669"/>
    <property type="project" value="UniProtKB-SubCell"/>
</dbReference>
<dbReference type="GO" id="GO:0031119">
    <property type="term" value="P:tRNA pseudouridine synthesis"/>
    <property type="evidence" value="ECO:0007669"/>
    <property type="project" value="EnsemblFungi"/>
</dbReference>
<evidence type="ECO:0000313" key="8">
    <source>
        <dbReference type="Proteomes" id="UP000095038"/>
    </source>
</evidence>
<keyword evidence="8" id="KW-1185">Reference proteome</keyword>
<keyword evidence="3" id="KW-0819">tRNA processing</keyword>
<dbReference type="Gene3D" id="3.30.70.580">
    <property type="entry name" value="Pseudouridine synthase I, catalytic domain, N-terminal subdomain"/>
    <property type="match status" value="1"/>
</dbReference>
<dbReference type="InterPro" id="IPR020095">
    <property type="entry name" value="PsdUridine_synth_TruA_C"/>
</dbReference>
<dbReference type="CDD" id="cd02569">
    <property type="entry name" value="PseudoU_synth_ScPus3"/>
    <property type="match status" value="1"/>
</dbReference>
<dbReference type="GO" id="GO:0005737">
    <property type="term" value="C:cytoplasm"/>
    <property type="evidence" value="ECO:0007669"/>
    <property type="project" value="EnsemblFungi"/>
</dbReference>
<dbReference type="NCBIfam" id="TIGR00071">
    <property type="entry name" value="hisT_truA"/>
    <property type="match status" value="1"/>
</dbReference>
<dbReference type="GO" id="GO:0003723">
    <property type="term" value="F:RNA binding"/>
    <property type="evidence" value="ECO:0007669"/>
    <property type="project" value="InterPro"/>
</dbReference>
<protein>
    <submittedName>
        <fullName evidence="7">tRNA pseudouridine synthase</fullName>
    </submittedName>
</protein>
<feature type="domain" description="Pseudouridine synthase I TruA alpha/beta" evidence="6">
    <location>
        <begin position="215"/>
        <end position="322"/>
    </location>
</feature>
<comment type="similarity">
    <text evidence="2">Belongs to the tRNA pseudouridine synthase TruA family.</text>
</comment>
<dbReference type="FunFam" id="3.30.70.580:FF:000020">
    <property type="entry name" value="tRNA pseudouridine synthase"/>
    <property type="match status" value="1"/>
</dbReference>
<dbReference type="STRING" id="1344418.A0A1D2VRF9"/>
<evidence type="ECO:0000256" key="4">
    <source>
        <dbReference type="ARBA" id="ARBA00023235"/>
    </source>
</evidence>
<dbReference type="FunFam" id="3.30.70.660:FF:000012">
    <property type="entry name" value="tRNA pseudouridine synthase"/>
    <property type="match status" value="1"/>
</dbReference>
<dbReference type="SUPFAM" id="SSF55120">
    <property type="entry name" value="Pseudouridine synthase"/>
    <property type="match status" value="1"/>
</dbReference>
<accession>A0A1D2VRF9</accession>
<dbReference type="HAMAP" id="MF_00171">
    <property type="entry name" value="TruA"/>
    <property type="match status" value="1"/>
</dbReference>
<gene>
    <name evidence="7" type="ORF">ASCRUDRAFT_68208</name>
</gene>
<dbReference type="AlphaFoldDB" id="A0A1D2VRF9"/>
<dbReference type="Pfam" id="PF01416">
    <property type="entry name" value="PseudoU_synth_1"/>
    <property type="match status" value="1"/>
</dbReference>
<organism evidence="7 8">
    <name type="scientific">Ascoidea rubescens DSM 1968</name>
    <dbReference type="NCBI Taxonomy" id="1344418"/>
    <lineage>
        <taxon>Eukaryota</taxon>
        <taxon>Fungi</taxon>
        <taxon>Dikarya</taxon>
        <taxon>Ascomycota</taxon>
        <taxon>Saccharomycotina</taxon>
        <taxon>Saccharomycetes</taxon>
        <taxon>Ascoideaceae</taxon>
        <taxon>Ascoidea</taxon>
    </lineage>
</organism>
<keyword evidence="5" id="KW-0539">Nucleus</keyword>
<evidence type="ECO:0000256" key="1">
    <source>
        <dbReference type="ARBA" id="ARBA00004123"/>
    </source>
</evidence>
<evidence type="ECO:0000313" key="7">
    <source>
        <dbReference type="EMBL" id="ODV64194.1"/>
    </source>
</evidence>
<comment type="subcellular location">
    <subcellularLocation>
        <location evidence="1">Nucleus</location>
    </subcellularLocation>
</comment>
<dbReference type="InterPro" id="IPR020103">
    <property type="entry name" value="PsdUridine_synth_cat_dom_sf"/>
</dbReference>
<dbReference type="InterPro" id="IPR041707">
    <property type="entry name" value="Pus3-like"/>
</dbReference>
<dbReference type="InParanoid" id="A0A1D2VRF9"/>
<reference evidence="8" key="1">
    <citation type="submission" date="2016-05" db="EMBL/GenBank/DDBJ databases">
        <title>Comparative genomics of biotechnologically important yeasts.</title>
        <authorList>
            <consortium name="DOE Joint Genome Institute"/>
            <person name="Riley R."/>
            <person name="Haridas S."/>
            <person name="Wolfe K.H."/>
            <person name="Lopes M.R."/>
            <person name="Hittinger C.T."/>
            <person name="Goker M."/>
            <person name="Salamov A."/>
            <person name="Wisecaver J."/>
            <person name="Long T.M."/>
            <person name="Aerts A.L."/>
            <person name="Barry K."/>
            <person name="Choi C."/>
            <person name="Clum A."/>
            <person name="Coughlan A.Y."/>
            <person name="Deshpande S."/>
            <person name="Douglass A.P."/>
            <person name="Hanson S.J."/>
            <person name="Klenk H.-P."/>
            <person name="Labutti K."/>
            <person name="Lapidus A."/>
            <person name="Lindquist E."/>
            <person name="Lipzen A."/>
            <person name="Meier-Kolthoff J.P."/>
            <person name="Ohm R.A."/>
            <person name="Otillar R.P."/>
            <person name="Pangilinan J."/>
            <person name="Peng Y."/>
            <person name="Rokas A."/>
            <person name="Rosa C.A."/>
            <person name="Scheuner C."/>
            <person name="Sibirny A.A."/>
            <person name="Slot J.C."/>
            <person name="Stielow J.B."/>
            <person name="Sun H."/>
            <person name="Kurtzman C.P."/>
            <person name="Blackwell M."/>
            <person name="Grigoriev I.V."/>
            <person name="Jeffries T.W."/>
        </authorList>
    </citation>
    <scope>NUCLEOTIDE SEQUENCE [LARGE SCALE GENOMIC DNA]</scope>
    <source>
        <strain evidence="8">DSM 1968</strain>
    </source>
</reference>
<dbReference type="GO" id="GO:0009982">
    <property type="term" value="F:pseudouridine synthase activity"/>
    <property type="evidence" value="ECO:0007669"/>
    <property type="project" value="EnsemblFungi"/>
</dbReference>